<feature type="transmembrane region" description="Helical" evidence="2">
    <location>
        <begin position="16"/>
        <end position="34"/>
    </location>
</feature>
<keyword evidence="2" id="KW-0472">Membrane</keyword>
<proteinExistence type="predicted"/>
<evidence type="ECO:0000256" key="1">
    <source>
        <dbReference type="SAM" id="Coils"/>
    </source>
</evidence>
<keyword evidence="2" id="KW-0812">Transmembrane</keyword>
<keyword evidence="1" id="KW-0175">Coiled coil</keyword>
<organism evidence="3">
    <name type="scientific">Candidatus Tisiphia endosymbiont of Sergentomyia squamirostris</name>
    <dbReference type="NCBI Taxonomy" id="3113639"/>
    <lineage>
        <taxon>Bacteria</taxon>
        <taxon>Pseudomonadati</taxon>
        <taxon>Pseudomonadota</taxon>
        <taxon>Alphaproteobacteria</taxon>
        <taxon>Rickettsiales</taxon>
        <taxon>Rickettsiaceae</taxon>
        <taxon>Rickettsieae</taxon>
        <taxon>Candidatus Tisiphia</taxon>
    </lineage>
</organism>
<evidence type="ECO:0000256" key="2">
    <source>
        <dbReference type="SAM" id="Phobius"/>
    </source>
</evidence>
<dbReference type="InterPro" id="IPR007060">
    <property type="entry name" value="FtsL/DivIC"/>
</dbReference>
<gene>
    <name evidence="3" type="ORF">DMENIID0002_03830</name>
</gene>
<accession>A0AAT9G7E2</accession>
<name>A0AAT9G7E2_9RICK</name>
<dbReference type="EMBL" id="AP029170">
    <property type="protein sequence ID" value="BFD45737.1"/>
    <property type="molecule type" value="Genomic_DNA"/>
</dbReference>
<dbReference type="AlphaFoldDB" id="A0AAT9G7E2"/>
<evidence type="ECO:0000313" key="3">
    <source>
        <dbReference type="EMBL" id="BFD45737.1"/>
    </source>
</evidence>
<dbReference type="Pfam" id="PF04977">
    <property type="entry name" value="DivIC"/>
    <property type="match status" value="1"/>
</dbReference>
<sequence length="105" mass="12395">MNYQYFIDSVKNSKKIIFNVLLSLLLAYFIFHSICGNRGIIAYFTLNQRLEKTYSELENLRAERIELEHKVKLLRPESLDRDMLDQEARRVLGVASPKEQVFTIK</sequence>
<reference evidence="3" key="1">
    <citation type="submission" date="2024-01" db="EMBL/GenBank/DDBJ databases">
        <title>Sequencing the genomes of a sandfly, Sergentomyia squamirostris, and its two endosymbionts.</title>
        <authorList>
            <person name="Itokawa K."/>
            <person name="Sanjoba C."/>
        </authorList>
    </citation>
    <scope>NUCLEOTIDE SEQUENCE</scope>
    <source>
        <strain evidence="3">RiSSQ</strain>
    </source>
</reference>
<protein>
    <submittedName>
        <fullName evidence="3">Septum formation initiator family protein</fullName>
    </submittedName>
</protein>
<feature type="coiled-coil region" evidence="1">
    <location>
        <begin position="43"/>
        <end position="70"/>
    </location>
</feature>
<keyword evidence="2" id="KW-1133">Transmembrane helix</keyword>